<sequence length="137" mass="14999">MLEVKVTGNNSKELVDGLQTLLATLTDGPANWDPKPVATKAKAPVEKPTPVKKTEPKPKPDPAIEAPKAHTETPEPDNNSSYYTLPQIRAIATDLIHKNGGREKLKTILKSFGVTNLSELDPTDFAWFANKVTEELK</sequence>
<dbReference type="PATRIC" id="fig|1423792.3.peg.2625"/>
<dbReference type="AlphaFoldDB" id="A0A0R1N843"/>
<dbReference type="STRING" id="1423792.FD09_GL002575"/>
<evidence type="ECO:0000313" key="2">
    <source>
        <dbReference type="EMBL" id="KRL13035.1"/>
    </source>
</evidence>
<keyword evidence="3" id="KW-1185">Reference proteome</keyword>
<accession>A0A0R1N843</accession>
<feature type="compositionally biased region" description="Low complexity" evidence="1">
    <location>
        <begin position="34"/>
        <end position="48"/>
    </location>
</feature>
<protein>
    <submittedName>
        <fullName evidence="2">Uncharacterized protein</fullName>
    </submittedName>
</protein>
<proteinExistence type="predicted"/>
<feature type="compositionally biased region" description="Basic and acidic residues" evidence="1">
    <location>
        <begin position="52"/>
        <end position="73"/>
    </location>
</feature>
<evidence type="ECO:0000256" key="1">
    <source>
        <dbReference type="SAM" id="MobiDB-lite"/>
    </source>
</evidence>
<evidence type="ECO:0000313" key="3">
    <source>
        <dbReference type="Proteomes" id="UP000051330"/>
    </source>
</evidence>
<dbReference type="RefSeq" id="WP_057819987.1">
    <property type="nucleotide sequence ID" value="NZ_AZEC01000005.1"/>
</dbReference>
<feature type="region of interest" description="Disordered" evidence="1">
    <location>
        <begin position="26"/>
        <end position="82"/>
    </location>
</feature>
<dbReference type="Proteomes" id="UP000051330">
    <property type="component" value="Unassembled WGS sequence"/>
</dbReference>
<name>A0A0R1N843_9LACO</name>
<organism evidence="2 3">
    <name type="scientific">Schleiferilactobacillus perolens DSM 12744</name>
    <dbReference type="NCBI Taxonomy" id="1423792"/>
    <lineage>
        <taxon>Bacteria</taxon>
        <taxon>Bacillati</taxon>
        <taxon>Bacillota</taxon>
        <taxon>Bacilli</taxon>
        <taxon>Lactobacillales</taxon>
        <taxon>Lactobacillaceae</taxon>
        <taxon>Schleiferilactobacillus</taxon>
    </lineage>
</organism>
<comment type="caution">
    <text evidence="2">The sequence shown here is derived from an EMBL/GenBank/DDBJ whole genome shotgun (WGS) entry which is preliminary data.</text>
</comment>
<dbReference type="OrthoDB" id="1667378at2"/>
<reference evidence="2 3" key="1">
    <citation type="journal article" date="2015" name="Genome Announc.">
        <title>Expanding the biotechnology potential of lactobacilli through comparative genomics of 213 strains and associated genera.</title>
        <authorList>
            <person name="Sun Z."/>
            <person name="Harris H.M."/>
            <person name="McCann A."/>
            <person name="Guo C."/>
            <person name="Argimon S."/>
            <person name="Zhang W."/>
            <person name="Yang X."/>
            <person name="Jeffery I.B."/>
            <person name="Cooney J.C."/>
            <person name="Kagawa T.F."/>
            <person name="Liu W."/>
            <person name="Song Y."/>
            <person name="Salvetti E."/>
            <person name="Wrobel A."/>
            <person name="Rasinkangas P."/>
            <person name="Parkhill J."/>
            <person name="Rea M.C."/>
            <person name="O'Sullivan O."/>
            <person name="Ritari J."/>
            <person name="Douillard F.P."/>
            <person name="Paul Ross R."/>
            <person name="Yang R."/>
            <person name="Briner A.E."/>
            <person name="Felis G.E."/>
            <person name="de Vos W.M."/>
            <person name="Barrangou R."/>
            <person name="Klaenhammer T.R."/>
            <person name="Caufield P.W."/>
            <person name="Cui Y."/>
            <person name="Zhang H."/>
            <person name="O'Toole P.W."/>
        </authorList>
    </citation>
    <scope>NUCLEOTIDE SEQUENCE [LARGE SCALE GENOMIC DNA]</scope>
    <source>
        <strain evidence="2 3">DSM 12744</strain>
    </source>
</reference>
<gene>
    <name evidence="2" type="ORF">FD09_GL002575</name>
</gene>
<dbReference type="EMBL" id="AZEC01000005">
    <property type="protein sequence ID" value="KRL13035.1"/>
    <property type="molecule type" value="Genomic_DNA"/>
</dbReference>